<proteinExistence type="predicted"/>
<name>A4Q8H6_VIBAN</name>
<dbReference type="Pfam" id="PF03090">
    <property type="entry name" value="Replicase"/>
    <property type="match status" value="1"/>
</dbReference>
<reference evidence="1" key="1">
    <citation type="submission" date="2006-04" db="EMBL/GenBank/DDBJ databases">
        <title>Identification of a new small cryptic plasmid in Listonella anguillarum serotype O2 strains.</title>
        <authorList>
            <person name="Perez-Pardal L."/>
            <person name="Osorio C.R."/>
            <person name="Lemos M.L."/>
        </authorList>
    </citation>
    <scope>NUCLEOTIDE SEQUENCE [LARGE SCALE GENOMIC DNA]</scope>
    <source>
        <strain evidence="1">PC628.1</strain>
    </source>
</reference>
<dbReference type="InterPro" id="IPR004322">
    <property type="entry name" value="Plasmid_replicase_bac"/>
</dbReference>
<evidence type="ECO:0000313" key="1">
    <source>
        <dbReference type="EMBL" id="CAJ87699.1"/>
    </source>
</evidence>
<protein>
    <submittedName>
        <fullName evidence="1">RepA protein</fullName>
    </submittedName>
</protein>
<dbReference type="Gene3D" id="1.10.340.50">
    <property type="match status" value="1"/>
</dbReference>
<dbReference type="EMBL" id="AM238700">
    <property type="protein sequence ID" value="CAJ87699.1"/>
    <property type="molecule type" value="Genomic_DNA"/>
</dbReference>
<gene>
    <name evidence="1" type="primary">repA</name>
</gene>
<accession>A4Q8H6</accession>
<dbReference type="AlphaFoldDB" id="A4Q8H6"/>
<sequence>MQGCNNKYEISSELTQDAQYGLQIDLIGTFPEFMRAMFKKNKGSKWVKQEKGLSEAAWLQLHLTNRYLVMVDFDGLDEFHWRSLPLKPNLVSFNPENGNHQCYWLLRDHVHCHQEAKRNKPYKYLRQIEKAIDHKYQGDKHFARAISKNPFHEKWDTVWLHDRRHSLREIHEGLELDLRVVSGYTPITTHKGKKKAKQGNGKRNTTIFNNVRYRAYKEVSRYKAMDNITFDDWLSVVTDWCVRENVWSDSDPLPLNSVVATAKQIAKFCWYVYNPPKENVKPKMTKEQVKEAQRKSAEITNAKKRGSAEASIKVAIKQLITDGKKPTKAAVAGIVGLSRVSVSKNYSHLFD</sequence>
<organism evidence="1">
    <name type="scientific">Vibrio anguillarum serovar O2</name>
    <dbReference type="NCBI Taxonomy" id="105260"/>
    <lineage>
        <taxon>Bacteria</taxon>
        <taxon>Pseudomonadati</taxon>
        <taxon>Pseudomonadota</taxon>
        <taxon>Gammaproteobacteria</taxon>
        <taxon>Vibrionales</taxon>
        <taxon>Vibrionaceae</taxon>
        <taxon>Vibrio</taxon>
    </lineage>
</organism>